<evidence type="ECO:0000313" key="2">
    <source>
        <dbReference type="Proteomes" id="UP000806285"/>
    </source>
</evidence>
<gene>
    <name evidence="1" type="ORF">IM787_12625</name>
</gene>
<dbReference type="EMBL" id="JADDIV010000003">
    <property type="protein sequence ID" value="MBE7368396.1"/>
    <property type="molecule type" value="Genomic_DNA"/>
</dbReference>
<evidence type="ECO:0000313" key="1">
    <source>
        <dbReference type="EMBL" id="MBE7368396.1"/>
    </source>
</evidence>
<organism evidence="1 2">
    <name type="scientific">Ramlibacter pallidus</name>
    <dbReference type="NCBI Taxonomy" id="2780087"/>
    <lineage>
        <taxon>Bacteria</taxon>
        <taxon>Pseudomonadati</taxon>
        <taxon>Pseudomonadota</taxon>
        <taxon>Betaproteobacteria</taxon>
        <taxon>Burkholderiales</taxon>
        <taxon>Comamonadaceae</taxon>
        <taxon>Ramlibacter</taxon>
    </lineage>
</organism>
<dbReference type="SUPFAM" id="SSF103196">
    <property type="entry name" value="Roadblock/LC7 domain"/>
    <property type="match status" value="1"/>
</dbReference>
<accession>A0ABR9S4F3</accession>
<reference evidence="1 2" key="1">
    <citation type="submission" date="2020-10" db="EMBL/GenBank/DDBJ databases">
        <title>Ramlibacter sp. HM2 16S ribosomal RNA gene Genome sequencing and assembly.</title>
        <authorList>
            <person name="Kang M."/>
        </authorList>
    </citation>
    <scope>NUCLEOTIDE SEQUENCE [LARGE SCALE GENOMIC DNA]</scope>
    <source>
        <strain evidence="1 2">HM2</strain>
    </source>
</reference>
<name>A0ABR9S4F3_9BURK</name>
<dbReference type="Proteomes" id="UP000806285">
    <property type="component" value="Unassembled WGS sequence"/>
</dbReference>
<proteinExistence type="predicted"/>
<protein>
    <recommendedName>
        <fullName evidence="3">Roadblock/LAMTOR2 domain-containing protein</fullName>
    </recommendedName>
</protein>
<dbReference type="Gene3D" id="3.30.450.30">
    <property type="entry name" value="Dynein light chain 2a, cytoplasmic"/>
    <property type="match status" value="1"/>
</dbReference>
<sequence length="133" mass="13121">MTGVASMGVTEALRALARQEAEAIAQDISGVRAVVIATGDGFDIASAGRGAVDPQRIAALASSMSAIGAVVSAEAGLGRSTSVTVGTDDGFAVVHAATHRGMDLVINVIAGPDALLGQVNYRTAAAARSLSSA</sequence>
<comment type="caution">
    <text evidence="1">The sequence shown here is derived from an EMBL/GenBank/DDBJ whole genome shotgun (WGS) entry which is preliminary data.</text>
</comment>
<evidence type="ECO:0008006" key="3">
    <source>
        <dbReference type="Google" id="ProtNLM"/>
    </source>
</evidence>
<keyword evidence="2" id="KW-1185">Reference proteome</keyword>